<reference evidence="1 2" key="1">
    <citation type="submission" date="2018-04" db="EMBL/GenBank/DDBJ databases">
        <title>Active sludge and wastewater microbial communities from Klosterneuburg, Austria.</title>
        <authorList>
            <person name="Wagner M."/>
        </authorList>
    </citation>
    <scope>NUCLEOTIDE SEQUENCE [LARGE SCALE GENOMIC DNA]</scope>
    <source>
        <strain evidence="1 2">Nm4</strain>
    </source>
</reference>
<dbReference type="Gene3D" id="3.40.50.620">
    <property type="entry name" value="HUPs"/>
    <property type="match status" value="1"/>
</dbReference>
<dbReference type="InterPro" id="IPR014729">
    <property type="entry name" value="Rossmann-like_a/b/a_fold"/>
</dbReference>
<protein>
    <recommendedName>
        <fullName evidence="3">3'-phosphoadenosine 5'-phosphosulfate sulfotransferase (PAPS reductase)/FAD synthetase</fullName>
    </recommendedName>
</protein>
<evidence type="ECO:0008006" key="3">
    <source>
        <dbReference type="Google" id="ProtNLM"/>
    </source>
</evidence>
<dbReference type="RefSeq" id="WP_107786434.1">
    <property type="nucleotide sequence ID" value="NZ_QAOL01000008.1"/>
</dbReference>
<evidence type="ECO:0000313" key="1">
    <source>
        <dbReference type="EMBL" id="PTQ86889.1"/>
    </source>
</evidence>
<name>A0A2T5ISS2_9PROT</name>
<accession>A0A2T5ISS2</accession>
<evidence type="ECO:0000313" key="2">
    <source>
        <dbReference type="Proteomes" id="UP000244110"/>
    </source>
</evidence>
<organism evidence="1 2">
    <name type="scientific">Nitrosomonas ureae</name>
    <dbReference type="NCBI Taxonomy" id="44577"/>
    <lineage>
        <taxon>Bacteria</taxon>
        <taxon>Pseudomonadati</taxon>
        <taxon>Pseudomonadota</taxon>
        <taxon>Betaproteobacteria</taxon>
        <taxon>Nitrosomonadales</taxon>
        <taxon>Nitrosomonadaceae</taxon>
        <taxon>Nitrosomonas</taxon>
    </lineage>
</organism>
<gene>
    <name evidence="1" type="ORF">C8R28_100884</name>
</gene>
<proteinExistence type="predicted"/>
<sequence length="275" mass="31221">MGNQQEESRGVKKLTVLSLGAGVQSSTLALMAAHGEIDMPDCAIFADTQSEPQSVYKWLDWLEKQLPFQVYKVSKGNLGESALKIHKSKKGNYYQKSAPPAWITEGDGKVNLLMRQCTVDFKIDPIRKKLRDLGGKKSGVEQLIGISLDEAHRMKPSRDGWVRNRWPLVEKGMKRHDCVAWMKRKGYPTPPRSSCSFCPYHSNEEWRRLKREEPNAFDDAVRWEVKFQKTMSNVIGFRGKPFLHRSCVPLSEIDFDAPSPQIDMFGNDCEGVCGV</sequence>
<dbReference type="SUPFAM" id="SSF52402">
    <property type="entry name" value="Adenine nucleotide alpha hydrolases-like"/>
    <property type="match status" value="1"/>
</dbReference>
<comment type="caution">
    <text evidence="1">The sequence shown here is derived from an EMBL/GenBank/DDBJ whole genome shotgun (WGS) entry which is preliminary data.</text>
</comment>
<dbReference type="AlphaFoldDB" id="A0A2T5ISS2"/>
<dbReference type="Proteomes" id="UP000244110">
    <property type="component" value="Unassembled WGS sequence"/>
</dbReference>
<dbReference type="EMBL" id="QAOL01000008">
    <property type="protein sequence ID" value="PTQ86889.1"/>
    <property type="molecule type" value="Genomic_DNA"/>
</dbReference>